<evidence type="ECO:0000256" key="5">
    <source>
        <dbReference type="SAM" id="MobiDB-lite"/>
    </source>
</evidence>
<proteinExistence type="predicted"/>
<dbReference type="PANTHER" id="PTHR21584:SF1">
    <property type="entry name" value="PROLINE_SERINE-RICH COILED-COIL PROTEIN 1"/>
    <property type="match status" value="1"/>
</dbReference>
<reference evidence="7" key="3">
    <citation type="submission" date="2025-09" db="UniProtKB">
        <authorList>
            <consortium name="Ensembl"/>
        </authorList>
    </citation>
    <scope>IDENTIFICATION</scope>
</reference>
<feature type="compositionally biased region" description="Low complexity" evidence="5">
    <location>
        <begin position="278"/>
        <end position="296"/>
    </location>
</feature>
<organism evidence="7 8">
    <name type="scientific">Lepisosteus oculatus</name>
    <name type="common">Spotted gar</name>
    <dbReference type="NCBI Taxonomy" id="7918"/>
    <lineage>
        <taxon>Eukaryota</taxon>
        <taxon>Metazoa</taxon>
        <taxon>Chordata</taxon>
        <taxon>Craniata</taxon>
        <taxon>Vertebrata</taxon>
        <taxon>Euteleostomi</taxon>
        <taxon>Actinopterygii</taxon>
        <taxon>Neopterygii</taxon>
        <taxon>Holostei</taxon>
        <taxon>Semionotiformes</taxon>
        <taxon>Lepisosteidae</taxon>
        <taxon>Lepisosteus</taxon>
    </lineage>
</organism>
<dbReference type="GO" id="GO:0007080">
    <property type="term" value="P:mitotic metaphase chromosome alignment"/>
    <property type="evidence" value="ECO:0000318"/>
    <property type="project" value="GO_Central"/>
</dbReference>
<dbReference type="InterPro" id="IPR032768">
    <property type="entry name" value="GTSE1_N"/>
</dbReference>
<dbReference type="STRING" id="7918.ENSLOCP00000015500"/>
<dbReference type="eggNOG" id="ENOG502S467">
    <property type="taxonomic scope" value="Eukaryota"/>
</dbReference>
<dbReference type="GO" id="GO:0015630">
    <property type="term" value="C:microtubule cytoskeleton"/>
    <property type="evidence" value="ECO:0000318"/>
    <property type="project" value="GO_Central"/>
</dbReference>
<protein>
    <submittedName>
        <fullName evidence="7">Proline and serine rich coiled-coil 1</fullName>
    </submittedName>
</protein>
<dbReference type="OMA" id="FIVDETF"/>
<dbReference type="AlphaFoldDB" id="W5N4E1"/>
<keyword evidence="4" id="KW-0206">Cytoskeleton</keyword>
<keyword evidence="8" id="KW-1185">Reference proteome</keyword>
<feature type="region of interest" description="Disordered" evidence="5">
    <location>
        <begin position="104"/>
        <end position="349"/>
    </location>
</feature>
<feature type="compositionally biased region" description="Basic and acidic residues" evidence="5">
    <location>
        <begin position="104"/>
        <end position="134"/>
    </location>
</feature>
<evidence type="ECO:0000313" key="8">
    <source>
        <dbReference type="Proteomes" id="UP000018468"/>
    </source>
</evidence>
<evidence type="ECO:0000259" key="6">
    <source>
        <dbReference type="Pfam" id="PF15259"/>
    </source>
</evidence>
<dbReference type="Proteomes" id="UP000018468">
    <property type="component" value="Linkage group LG3"/>
</dbReference>
<dbReference type="Ensembl" id="ENSLOCT00000015529.1">
    <property type="protein sequence ID" value="ENSLOCP00000015500.1"/>
    <property type="gene ID" value="ENSLOCG00000012592.1"/>
</dbReference>
<accession>W5N4E1</accession>
<dbReference type="EMBL" id="AHAT01016582">
    <property type="status" value="NOT_ANNOTATED_CDS"/>
    <property type="molecule type" value="Genomic_DNA"/>
</dbReference>
<evidence type="ECO:0000256" key="2">
    <source>
        <dbReference type="ARBA" id="ARBA00022490"/>
    </source>
</evidence>
<dbReference type="GO" id="GO:0008017">
    <property type="term" value="F:microtubule binding"/>
    <property type="evidence" value="ECO:0000318"/>
    <property type="project" value="GO_Central"/>
</dbReference>
<evidence type="ECO:0000256" key="1">
    <source>
        <dbReference type="ARBA" id="ARBA00004245"/>
    </source>
</evidence>
<dbReference type="GeneTree" id="ENSGT00940000154189"/>
<evidence type="ECO:0000256" key="4">
    <source>
        <dbReference type="ARBA" id="ARBA00023212"/>
    </source>
</evidence>
<feature type="compositionally biased region" description="Basic residues" evidence="5">
    <location>
        <begin position="166"/>
        <end position="175"/>
    </location>
</feature>
<keyword evidence="2" id="KW-0963">Cytoplasm</keyword>
<feature type="domain" description="G2 and S phase-expressed protein 1 N-terminal" evidence="6">
    <location>
        <begin position="10"/>
        <end position="138"/>
    </location>
</feature>
<feature type="compositionally biased region" description="Polar residues" evidence="5">
    <location>
        <begin position="266"/>
        <end position="277"/>
    </location>
</feature>
<evidence type="ECO:0000313" key="7">
    <source>
        <dbReference type="Ensembl" id="ENSLOCP00000015500.1"/>
    </source>
</evidence>
<comment type="subcellular location">
    <subcellularLocation>
        <location evidence="1">Cytoplasm</location>
        <location evidence="1">Cytoskeleton</location>
    </subcellularLocation>
</comment>
<sequence length="349" mass="37343">MDDVACLSDVCFITEETFDFGIDSPSDSRELCDSIMAEEEEVFVGPVRHVERCVAKSIDLNVQGARGDGGLLNWSPLSAEKLEEISREANRLASQLERTVLKENAGDRCQESPRVRALRDRQEPRRSPRRETYIVKDSPVKSLLPSVVPESGCPSPRPDAEGKTPAAKRRSRRTPGRAARTAPAQTVASPGPGVLPRCEGGSPAMSVPSSSCSLQPTSPSVPSPTQQAKRHSTRSPAFIRLPAGDKQLPQSGTPSRTGKAADSKTARQTVPSPLAQDSKNSLSKSSVSCPSSAKPSPGRKTKSSTPSHSLPHRGHLPPARQKAPLVPGVAVGTERITPSEMKKVPYVTN</sequence>
<name>W5N4E1_LEPOC</name>
<reference evidence="7" key="2">
    <citation type="submission" date="2025-08" db="UniProtKB">
        <authorList>
            <consortium name="Ensembl"/>
        </authorList>
    </citation>
    <scope>IDENTIFICATION</scope>
</reference>
<dbReference type="HOGENOM" id="CLU_795810_0_0_1"/>
<reference evidence="8" key="1">
    <citation type="submission" date="2011-12" db="EMBL/GenBank/DDBJ databases">
        <title>The Draft Genome of Lepisosteus oculatus.</title>
        <authorList>
            <consortium name="The Broad Institute Genome Assembly &amp; Analysis Group"/>
            <consortium name="Computational R&amp;D Group"/>
            <consortium name="and Sequencing Platform"/>
            <person name="Di Palma F."/>
            <person name="Alfoldi J."/>
            <person name="Johnson J."/>
            <person name="Berlin A."/>
            <person name="Gnerre S."/>
            <person name="Jaffe D."/>
            <person name="MacCallum I."/>
            <person name="Young S."/>
            <person name="Walker B.J."/>
            <person name="Lander E.S."/>
            <person name="Lindblad-Toh K."/>
        </authorList>
    </citation>
    <scope>NUCLEOTIDE SEQUENCE [LARGE SCALE GENOMIC DNA]</scope>
</reference>
<keyword evidence="3" id="KW-0597">Phosphoprotein</keyword>
<evidence type="ECO:0000256" key="3">
    <source>
        <dbReference type="ARBA" id="ARBA00022553"/>
    </source>
</evidence>
<dbReference type="Pfam" id="PF15259">
    <property type="entry name" value="GTSE1_N"/>
    <property type="match status" value="1"/>
</dbReference>
<dbReference type="InterPro" id="IPR026657">
    <property type="entry name" value="DDA3/GTSE-1"/>
</dbReference>
<dbReference type="InParanoid" id="W5N4E1"/>
<feature type="compositionally biased region" description="Low complexity" evidence="5">
    <location>
        <begin position="202"/>
        <end position="227"/>
    </location>
</feature>
<dbReference type="PANTHER" id="PTHR21584">
    <property type="entry name" value="DIFFERENTIAL DISPLAY AND ACTIVATED BY P53 DDA3 /G2 S PHASE EXPRESSED 1"/>
    <property type="match status" value="1"/>
</dbReference>
<dbReference type="Bgee" id="ENSLOCG00000012592">
    <property type="expression patterns" value="Expressed in testis and 9 other cell types or tissues"/>
</dbReference>